<proteinExistence type="predicted"/>
<feature type="compositionally biased region" description="Basic and acidic residues" evidence="1">
    <location>
        <begin position="18"/>
        <end position="43"/>
    </location>
</feature>
<feature type="compositionally biased region" description="Polar residues" evidence="1">
    <location>
        <begin position="1"/>
        <end position="11"/>
    </location>
</feature>
<protein>
    <submittedName>
        <fullName evidence="2">Uncharacterized protein</fullName>
    </submittedName>
</protein>
<evidence type="ECO:0000256" key="1">
    <source>
        <dbReference type="SAM" id="MobiDB-lite"/>
    </source>
</evidence>
<comment type="caution">
    <text evidence="2">The sequence shown here is derived from an EMBL/GenBank/DDBJ whole genome shotgun (WGS) entry which is preliminary data.</text>
</comment>
<name>A0A6B3N6E3_9CYAN</name>
<sequence>MGSDSLFQLSEVQLFEGRGGEGEKGRRGEGEKGRRGEGEKGRGGEIILLDRLLSES</sequence>
<accession>A0A6B3N6E3</accession>
<feature type="region of interest" description="Disordered" evidence="1">
    <location>
        <begin position="1"/>
        <end position="43"/>
    </location>
</feature>
<dbReference type="EMBL" id="JAAHFQ010000007">
    <property type="protein sequence ID" value="NER26192.1"/>
    <property type="molecule type" value="Genomic_DNA"/>
</dbReference>
<reference evidence="2" key="1">
    <citation type="submission" date="2019-11" db="EMBL/GenBank/DDBJ databases">
        <title>Genomic insights into an expanded diversity of filamentous marine cyanobacteria reveals the extraordinary biosynthetic potential of Moorea and Okeania.</title>
        <authorList>
            <person name="Ferreira Leao T."/>
            <person name="Wang M."/>
            <person name="Moss N."/>
            <person name="Da Silva R."/>
            <person name="Sanders J."/>
            <person name="Nurk S."/>
            <person name="Gurevich A."/>
            <person name="Humphrey G."/>
            <person name="Reher R."/>
            <person name="Zhu Q."/>
            <person name="Belda-Ferre P."/>
            <person name="Glukhov E."/>
            <person name="Rex R."/>
            <person name="Dorrestein P.C."/>
            <person name="Knight R."/>
            <person name="Pevzner P."/>
            <person name="Gerwick W.H."/>
            <person name="Gerwick L."/>
        </authorList>
    </citation>
    <scope>NUCLEOTIDE SEQUENCE</scope>
    <source>
        <strain evidence="2">SIO1C4</strain>
    </source>
</reference>
<dbReference type="AlphaFoldDB" id="A0A6B3N6E3"/>
<evidence type="ECO:0000313" key="2">
    <source>
        <dbReference type="EMBL" id="NER26192.1"/>
    </source>
</evidence>
<organism evidence="2">
    <name type="scientific">Symploca sp. SIO1C4</name>
    <dbReference type="NCBI Taxonomy" id="2607765"/>
    <lineage>
        <taxon>Bacteria</taxon>
        <taxon>Bacillati</taxon>
        <taxon>Cyanobacteriota</taxon>
        <taxon>Cyanophyceae</taxon>
        <taxon>Coleofasciculales</taxon>
        <taxon>Coleofasciculaceae</taxon>
        <taxon>Symploca</taxon>
    </lineage>
</organism>
<gene>
    <name evidence="2" type="ORF">F6J89_00590</name>
</gene>